<evidence type="ECO:0000256" key="1">
    <source>
        <dbReference type="SAM" id="Phobius"/>
    </source>
</evidence>
<feature type="transmembrane region" description="Helical" evidence="1">
    <location>
        <begin position="34"/>
        <end position="55"/>
    </location>
</feature>
<comment type="caution">
    <text evidence="2">The sequence shown here is derived from an EMBL/GenBank/DDBJ whole genome shotgun (WGS) entry which is preliminary data.</text>
</comment>
<dbReference type="RefSeq" id="WP_184347524.1">
    <property type="nucleotide sequence ID" value="NZ_JACHJH010000002.1"/>
</dbReference>
<reference evidence="2 3" key="1">
    <citation type="submission" date="2020-08" db="EMBL/GenBank/DDBJ databases">
        <title>Genomic Encyclopedia of Type Strains, Phase III (KMG-III): the genomes of soil and plant-associated and newly described type strains.</title>
        <authorList>
            <person name="Whitman W."/>
        </authorList>
    </citation>
    <scope>NUCLEOTIDE SEQUENCE [LARGE SCALE GENOMIC DNA]</scope>
    <source>
        <strain evidence="2 3">CECT 3266</strain>
    </source>
</reference>
<organism evidence="2 3">
    <name type="scientific">Streptomyces olivoverticillatus</name>
    <dbReference type="NCBI Taxonomy" id="66427"/>
    <lineage>
        <taxon>Bacteria</taxon>
        <taxon>Bacillati</taxon>
        <taxon>Actinomycetota</taxon>
        <taxon>Actinomycetes</taxon>
        <taxon>Kitasatosporales</taxon>
        <taxon>Streptomycetaceae</taxon>
        <taxon>Streptomyces</taxon>
    </lineage>
</organism>
<name>A0A7W7LLJ0_9ACTN</name>
<proteinExistence type="predicted"/>
<dbReference type="EMBL" id="JACHJH010000002">
    <property type="protein sequence ID" value="MBB4892478.1"/>
    <property type="molecule type" value="Genomic_DNA"/>
</dbReference>
<evidence type="ECO:0000313" key="2">
    <source>
        <dbReference type="EMBL" id="MBB4892478.1"/>
    </source>
</evidence>
<dbReference type="AlphaFoldDB" id="A0A7W7LLJ0"/>
<keyword evidence="1" id="KW-0472">Membrane</keyword>
<protein>
    <submittedName>
        <fullName evidence="2">Uncharacterized protein</fullName>
    </submittedName>
</protein>
<sequence length="62" mass="6548">MPDINGFTAVSGLAAHPAVTHVLAVSKEDTGPGPVLRTVLLVGIVGVAFMAWFLLRGYRNKD</sequence>
<dbReference type="Proteomes" id="UP000556084">
    <property type="component" value="Unassembled WGS sequence"/>
</dbReference>
<keyword evidence="1" id="KW-1133">Transmembrane helix</keyword>
<evidence type="ECO:0000313" key="3">
    <source>
        <dbReference type="Proteomes" id="UP000556084"/>
    </source>
</evidence>
<accession>A0A7W7LLJ0</accession>
<keyword evidence="1" id="KW-0812">Transmembrane</keyword>
<keyword evidence="3" id="KW-1185">Reference proteome</keyword>
<gene>
    <name evidence="2" type="ORF">FHS39_001489</name>
</gene>